<dbReference type="InterPro" id="IPR043502">
    <property type="entry name" value="DNA/RNA_pol_sf"/>
</dbReference>
<dbReference type="AlphaFoldDB" id="A0AAV9CYM4"/>
<dbReference type="PANTHER" id="PTHR46890:SF1">
    <property type="entry name" value="REVERSE TRANSCRIPTASE DOMAIN-CONTAINING PROTEIN"/>
    <property type="match status" value="1"/>
</dbReference>
<gene>
    <name evidence="2" type="ORF">QJS10_CPB17g01406</name>
</gene>
<dbReference type="InterPro" id="IPR000477">
    <property type="entry name" value="RT_dom"/>
</dbReference>
<sequence length="218" mass="24361">MKALSSPGPNGFPARFYQLFWDLIKEDFLLAINYFFQHGKILCQVSHSFIALIPKSLNAYSLDSYRPISLCKTFYKIITKVMALRLQPLLTKLVSNHQSAFIKDRSIHHNILLAHELIRYLNQGKPRACIKVDLKKSFDSVKINSDGSRGDDRFGYGAIVRDPNGDCLAAVAGEAPFLGQPFEISDSSSKPLHNLLPGEFHTFFGKSSLASVLSKALE</sequence>
<dbReference type="SUPFAM" id="SSF56672">
    <property type="entry name" value="DNA/RNA polymerases"/>
    <property type="match status" value="1"/>
</dbReference>
<feature type="domain" description="Reverse transcriptase" evidence="1">
    <location>
        <begin position="57"/>
        <end position="144"/>
    </location>
</feature>
<reference evidence="2" key="2">
    <citation type="submission" date="2023-06" db="EMBL/GenBank/DDBJ databases">
        <authorList>
            <person name="Ma L."/>
            <person name="Liu K.-W."/>
            <person name="Li Z."/>
            <person name="Hsiao Y.-Y."/>
            <person name="Qi Y."/>
            <person name="Fu T."/>
            <person name="Tang G."/>
            <person name="Zhang D."/>
            <person name="Sun W.-H."/>
            <person name="Liu D.-K."/>
            <person name="Li Y."/>
            <person name="Chen G.-Z."/>
            <person name="Liu X.-D."/>
            <person name="Liao X.-Y."/>
            <person name="Jiang Y.-T."/>
            <person name="Yu X."/>
            <person name="Hao Y."/>
            <person name="Huang J."/>
            <person name="Zhao X.-W."/>
            <person name="Ke S."/>
            <person name="Chen Y.-Y."/>
            <person name="Wu W.-L."/>
            <person name="Hsu J.-L."/>
            <person name="Lin Y.-F."/>
            <person name="Huang M.-D."/>
            <person name="Li C.-Y."/>
            <person name="Huang L."/>
            <person name="Wang Z.-W."/>
            <person name="Zhao X."/>
            <person name="Zhong W.-Y."/>
            <person name="Peng D.-H."/>
            <person name="Ahmad S."/>
            <person name="Lan S."/>
            <person name="Zhang J.-S."/>
            <person name="Tsai W.-C."/>
            <person name="Van De Peer Y."/>
            <person name="Liu Z.-J."/>
        </authorList>
    </citation>
    <scope>NUCLEOTIDE SEQUENCE</scope>
    <source>
        <strain evidence="2">CP</strain>
        <tissue evidence="2">Leaves</tissue>
    </source>
</reference>
<reference evidence="2" key="1">
    <citation type="journal article" date="2023" name="Nat. Commun.">
        <title>Diploid and tetraploid genomes of Acorus and the evolution of monocots.</title>
        <authorList>
            <person name="Ma L."/>
            <person name="Liu K.W."/>
            <person name="Li Z."/>
            <person name="Hsiao Y.Y."/>
            <person name="Qi Y."/>
            <person name="Fu T."/>
            <person name="Tang G.D."/>
            <person name="Zhang D."/>
            <person name="Sun W.H."/>
            <person name="Liu D.K."/>
            <person name="Li Y."/>
            <person name="Chen G.Z."/>
            <person name="Liu X.D."/>
            <person name="Liao X.Y."/>
            <person name="Jiang Y.T."/>
            <person name="Yu X."/>
            <person name="Hao Y."/>
            <person name="Huang J."/>
            <person name="Zhao X.W."/>
            <person name="Ke S."/>
            <person name="Chen Y.Y."/>
            <person name="Wu W.L."/>
            <person name="Hsu J.L."/>
            <person name="Lin Y.F."/>
            <person name="Huang M.D."/>
            <person name="Li C.Y."/>
            <person name="Huang L."/>
            <person name="Wang Z.W."/>
            <person name="Zhao X."/>
            <person name="Zhong W.Y."/>
            <person name="Peng D.H."/>
            <person name="Ahmad S."/>
            <person name="Lan S."/>
            <person name="Zhang J.S."/>
            <person name="Tsai W.C."/>
            <person name="Van de Peer Y."/>
            <person name="Liu Z.J."/>
        </authorList>
    </citation>
    <scope>NUCLEOTIDE SEQUENCE</scope>
    <source>
        <strain evidence="2">CP</strain>
    </source>
</reference>
<keyword evidence="3" id="KW-1185">Reference proteome</keyword>
<protein>
    <recommendedName>
        <fullName evidence="1">Reverse transcriptase domain-containing protein</fullName>
    </recommendedName>
</protein>
<dbReference type="Pfam" id="PF00078">
    <property type="entry name" value="RVT_1"/>
    <property type="match status" value="1"/>
</dbReference>
<organism evidence="2 3">
    <name type="scientific">Acorus calamus</name>
    <name type="common">Sweet flag</name>
    <dbReference type="NCBI Taxonomy" id="4465"/>
    <lineage>
        <taxon>Eukaryota</taxon>
        <taxon>Viridiplantae</taxon>
        <taxon>Streptophyta</taxon>
        <taxon>Embryophyta</taxon>
        <taxon>Tracheophyta</taxon>
        <taxon>Spermatophyta</taxon>
        <taxon>Magnoliopsida</taxon>
        <taxon>Liliopsida</taxon>
        <taxon>Acoraceae</taxon>
        <taxon>Acorus</taxon>
    </lineage>
</organism>
<evidence type="ECO:0000313" key="3">
    <source>
        <dbReference type="Proteomes" id="UP001180020"/>
    </source>
</evidence>
<accession>A0AAV9CYM4</accession>
<dbReference type="Proteomes" id="UP001180020">
    <property type="component" value="Unassembled WGS sequence"/>
</dbReference>
<name>A0AAV9CYM4_ACOCL</name>
<dbReference type="PANTHER" id="PTHR46890">
    <property type="entry name" value="NON-LTR RETROLELEMENT REVERSE TRANSCRIPTASE-LIKE PROTEIN-RELATED"/>
    <property type="match status" value="1"/>
</dbReference>
<dbReference type="EMBL" id="JAUJYO010000017">
    <property type="protein sequence ID" value="KAK1293033.1"/>
    <property type="molecule type" value="Genomic_DNA"/>
</dbReference>
<comment type="caution">
    <text evidence="2">The sequence shown here is derived from an EMBL/GenBank/DDBJ whole genome shotgun (WGS) entry which is preliminary data.</text>
</comment>
<proteinExistence type="predicted"/>
<dbReference type="InterPro" id="IPR052343">
    <property type="entry name" value="Retrotransposon-Effector_Assoc"/>
</dbReference>
<evidence type="ECO:0000313" key="2">
    <source>
        <dbReference type="EMBL" id="KAK1293033.1"/>
    </source>
</evidence>
<evidence type="ECO:0000259" key="1">
    <source>
        <dbReference type="Pfam" id="PF00078"/>
    </source>
</evidence>